<reference evidence="1 2" key="1">
    <citation type="submission" date="2019-02" db="EMBL/GenBank/DDBJ databases">
        <title>Complete Genome Sequence and Methylome Analysis of Brevibacterium luteolum NEB1784.</title>
        <authorList>
            <person name="Fomenkov A."/>
            <person name="Roberts R.J."/>
        </authorList>
    </citation>
    <scope>NUCLEOTIDE SEQUENCE [LARGE SCALE GENOMIC DNA]</scope>
    <source>
        <strain evidence="1 2">NEB1784</strain>
    </source>
</reference>
<gene>
    <name evidence="1" type="ORF">EW640_01720</name>
</gene>
<dbReference type="AlphaFoldDB" id="A0A6G8KTK3"/>
<name>A0A6G8KTK3_9MICO</name>
<evidence type="ECO:0000313" key="1">
    <source>
        <dbReference type="EMBL" id="QIN28142.1"/>
    </source>
</evidence>
<dbReference type="Proteomes" id="UP000501518">
    <property type="component" value="Chromosome"/>
</dbReference>
<dbReference type="EMBL" id="CP035810">
    <property type="protein sequence ID" value="QIN28142.1"/>
    <property type="molecule type" value="Genomic_DNA"/>
</dbReference>
<dbReference type="RefSeq" id="WP_165882689.1">
    <property type="nucleotide sequence ID" value="NZ_CP035810.1"/>
</dbReference>
<dbReference type="KEGG" id="blut:EW640_01720"/>
<evidence type="ECO:0000313" key="2">
    <source>
        <dbReference type="Proteomes" id="UP000501518"/>
    </source>
</evidence>
<accession>A0A6G8KTK3</accession>
<protein>
    <submittedName>
        <fullName evidence="1">Uncharacterized protein</fullName>
    </submittedName>
</protein>
<proteinExistence type="predicted"/>
<sequence>MPSNDPLDSLELPAGVRLSLLPPVNRRLKRPPPQWAVWLGPDRVGVIEQWRVSSASATFYRATATHPGTGKSIPLESSTNLAERVDKVLTAWRDPDRFVYRNSRD</sequence>
<organism evidence="1 2">
    <name type="scientific">Brevibacterium luteolum</name>
    <dbReference type="NCBI Taxonomy" id="199591"/>
    <lineage>
        <taxon>Bacteria</taxon>
        <taxon>Bacillati</taxon>
        <taxon>Actinomycetota</taxon>
        <taxon>Actinomycetes</taxon>
        <taxon>Micrococcales</taxon>
        <taxon>Brevibacteriaceae</taxon>
        <taxon>Brevibacterium</taxon>
    </lineage>
</organism>